<dbReference type="PANTHER" id="PTHR34587:SF2">
    <property type="entry name" value="G-PROTEIN COUPLED RECEPTORS FAMILY 1 PROFILE DOMAIN-CONTAINING PROTEIN"/>
    <property type="match status" value="1"/>
</dbReference>
<sequence length="252" mass="26591">MFTRNVLISLGLLSLASSAFATPAHLFQLHARQTIGDEQASTTLDPAVIATGFAQDGQQDPVAGQVPSLTSTNNFINFCLTVPDLPLTNGKQIKTASCNPAPMGVIASTSNMPSSKFIFPKNLDVITANQPFTVQLGIKNLATGNVVNKQTNFLAAPQQVDSQGNIFGFSFVVIEQLDSIQQTTPTNPNLFTFAKTFGGTAVNGVLTGDVTDGLPAGFYRMATYNSAANGQPALVAVAQHGSLDDMVYFTVQ</sequence>
<dbReference type="EMBL" id="NBII01000009">
    <property type="protein sequence ID" value="PAV15684.1"/>
    <property type="molecule type" value="Genomic_DNA"/>
</dbReference>
<feature type="chain" id="PRO_5013776659" evidence="1">
    <location>
        <begin position="22"/>
        <end position="252"/>
    </location>
</feature>
<evidence type="ECO:0000313" key="2">
    <source>
        <dbReference type="EMBL" id="PAV15684.1"/>
    </source>
</evidence>
<dbReference type="AlphaFoldDB" id="A0A286U847"/>
<dbReference type="PANTHER" id="PTHR34587">
    <property type="entry name" value="VWFA DOMAIN-CONTAINING PROTEIN"/>
    <property type="match status" value="1"/>
</dbReference>
<reference evidence="2 3" key="1">
    <citation type="journal article" date="2017" name="Mol. Ecol.">
        <title>Comparative and population genomic landscape of Phellinus noxius: A hypervariable fungus causing root rot in trees.</title>
        <authorList>
            <person name="Chung C.L."/>
            <person name="Lee T.J."/>
            <person name="Akiba M."/>
            <person name="Lee H.H."/>
            <person name="Kuo T.H."/>
            <person name="Liu D."/>
            <person name="Ke H.M."/>
            <person name="Yokoi T."/>
            <person name="Roa M.B."/>
            <person name="Lu M.J."/>
            <person name="Chang Y.Y."/>
            <person name="Ann P.J."/>
            <person name="Tsai J.N."/>
            <person name="Chen C.Y."/>
            <person name="Tzean S.S."/>
            <person name="Ota Y."/>
            <person name="Hattori T."/>
            <person name="Sahashi N."/>
            <person name="Liou R.F."/>
            <person name="Kikuchi T."/>
            <person name="Tsai I.J."/>
        </authorList>
    </citation>
    <scope>NUCLEOTIDE SEQUENCE [LARGE SCALE GENOMIC DNA]</scope>
    <source>
        <strain evidence="2 3">FFPRI411160</strain>
    </source>
</reference>
<dbReference type="Proteomes" id="UP000217199">
    <property type="component" value="Unassembled WGS sequence"/>
</dbReference>
<dbReference type="STRING" id="2282107.A0A286U847"/>
<keyword evidence="3" id="KW-1185">Reference proteome</keyword>
<name>A0A286U847_9AGAM</name>
<proteinExistence type="predicted"/>
<keyword evidence="1" id="KW-0732">Signal</keyword>
<evidence type="ECO:0000313" key="3">
    <source>
        <dbReference type="Proteomes" id="UP000217199"/>
    </source>
</evidence>
<evidence type="ECO:0000256" key="1">
    <source>
        <dbReference type="SAM" id="SignalP"/>
    </source>
</evidence>
<feature type="signal peptide" evidence="1">
    <location>
        <begin position="1"/>
        <end position="21"/>
    </location>
</feature>
<gene>
    <name evidence="2" type="ORF">PNOK_0854200</name>
</gene>
<protein>
    <submittedName>
        <fullName evidence="2">Uncharacterized protein</fullName>
    </submittedName>
</protein>
<accession>A0A286U847</accession>
<dbReference type="OrthoDB" id="2336871at2759"/>
<dbReference type="InParanoid" id="A0A286U847"/>
<comment type="caution">
    <text evidence="2">The sequence shown here is derived from an EMBL/GenBank/DDBJ whole genome shotgun (WGS) entry which is preliminary data.</text>
</comment>
<dbReference type="InterPro" id="IPR053216">
    <property type="entry name" value="Appressorial_penetr-assoc"/>
</dbReference>
<organism evidence="2 3">
    <name type="scientific">Pyrrhoderma noxium</name>
    <dbReference type="NCBI Taxonomy" id="2282107"/>
    <lineage>
        <taxon>Eukaryota</taxon>
        <taxon>Fungi</taxon>
        <taxon>Dikarya</taxon>
        <taxon>Basidiomycota</taxon>
        <taxon>Agaricomycotina</taxon>
        <taxon>Agaricomycetes</taxon>
        <taxon>Hymenochaetales</taxon>
        <taxon>Hymenochaetaceae</taxon>
        <taxon>Pyrrhoderma</taxon>
    </lineage>
</organism>